<accession>A0A5N5T449</accession>
<dbReference type="InterPro" id="IPR013122">
    <property type="entry name" value="PKD1_2_channel"/>
</dbReference>
<gene>
    <name evidence="10" type="primary">pkd2</name>
    <name evidence="10" type="ORF">Anas_13428</name>
</gene>
<proteinExistence type="inferred from homology"/>
<feature type="transmembrane region" description="Helical" evidence="7">
    <location>
        <begin position="329"/>
        <end position="354"/>
    </location>
</feature>
<keyword evidence="6" id="KW-0325">Glycoprotein</keyword>
<dbReference type="GO" id="GO:0005262">
    <property type="term" value="F:calcium channel activity"/>
    <property type="evidence" value="ECO:0007669"/>
    <property type="project" value="TreeGrafter"/>
</dbReference>
<name>A0A5N5T449_9CRUS</name>
<feature type="transmembrane region" description="Helical" evidence="7">
    <location>
        <begin position="230"/>
        <end position="249"/>
    </location>
</feature>
<evidence type="ECO:0000256" key="6">
    <source>
        <dbReference type="ARBA" id="ARBA00023180"/>
    </source>
</evidence>
<dbReference type="InterPro" id="IPR003915">
    <property type="entry name" value="PKD_2"/>
</dbReference>
<feature type="transmembrane region" description="Helical" evidence="7">
    <location>
        <begin position="269"/>
        <end position="288"/>
    </location>
</feature>
<feature type="transmembrane region" description="Helical" evidence="7">
    <location>
        <begin position="103"/>
        <end position="125"/>
    </location>
</feature>
<dbReference type="PRINTS" id="PR01433">
    <property type="entry name" value="POLYCYSTIN2"/>
</dbReference>
<dbReference type="InterPro" id="IPR046791">
    <property type="entry name" value="Polycystin_dom"/>
</dbReference>
<evidence type="ECO:0000259" key="9">
    <source>
        <dbReference type="Pfam" id="PF20519"/>
    </source>
</evidence>
<keyword evidence="4 7" id="KW-1133">Transmembrane helix</keyword>
<dbReference type="EMBL" id="SEYY01011226">
    <property type="protein sequence ID" value="KAB7501256.1"/>
    <property type="molecule type" value="Genomic_DNA"/>
</dbReference>
<dbReference type="OrthoDB" id="6379436at2759"/>
<feature type="transmembrane region" description="Helical" evidence="7">
    <location>
        <begin position="179"/>
        <end position="197"/>
    </location>
</feature>
<dbReference type="GO" id="GO:0016020">
    <property type="term" value="C:membrane"/>
    <property type="evidence" value="ECO:0007669"/>
    <property type="project" value="UniProtKB-SubCell"/>
</dbReference>
<keyword evidence="5 7" id="KW-0472">Membrane</keyword>
<evidence type="ECO:0000256" key="5">
    <source>
        <dbReference type="ARBA" id="ARBA00023136"/>
    </source>
</evidence>
<comment type="similarity">
    <text evidence="2">Belongs to the polycystin family.</text>
</comment>
<comment type="subcellular location">
    <subcellularLocation>
        <location evidence="1">Membrane</location>
        <topology evidence="1">Multi-pass membrane protein</topology>
    </subcellularLocation>
</comment>
<dbReference type="PANTHER" id="PTHR10877:SF150">
    <property type="entry name" value="REJ DOMAIN-CONTAINING PROTEIN"/>
    <property type="match status" value="1"/>
</dbReference>
<evidence type="ECO:0000256" key="1">
    <source>
        <dbReference type="ARBA" id="ARBA00004141"/>
    </source>
</evidence>
<protein>
    <submittedName>
        <fullName evidence="10">Polycystin-2</fullName>
    </submittedName>
</protein>
<keyword evidence="11" id="KW-1185">Reference proteome</keyword>
<evidence type="ECO:0000313" key="10">
    <source>
        <dbReference type="EMBL" id="KAB7501256.1"/>
    </source>
</evidence>
<dbReference type="InterPro" id="IPR051223">
    <property type="entry name" value="Polycystin"/>
</dbReference>
<sequence length="414" mass="48093">MVLSTVHLSKCKAFHIVVDFQRNNEPISATYKLNKTIPIDPLLTCPIFYLLILRYGGGGYVIELNHKDISCALRQIKELRKHRWLDEYTRGFFAEIAIYNPNINLFGVIMCVAEFLPGDGIYPVFEFQALNIYRYHAGGGLFLMISEILFVIFTIYFIRREHAVFKKIGKKYFDSYWNWMEIMVIGLSLVIIVFYTIKSLYSIYLMDKITESKGKKYIRLQSLATFDETTTFLIGFLLFIATVKLLKLLRFNKRIGFLSETLRACGTDLSGFALLFIVTLISFVTVFYKEAVTASAEFSTFIRAAETSTFKIAEKFKDVTQVSPVVAPIFYFIFAFIMNWIVLQVLIAIICGTFSRIKKDLSAQPNDYEVVDYMIERFLNFLSTINFRKNKFKLFRMLKNPKVEGFKSRYNQTN</sequence>
<evidence type="ECO:0000259" key="8">
    <source>
        <dbReference type="Pfam" id="PF08016"/>
    </source>
</evidence>
<feature type="domain" description="Polycystin cation channel PKD1/PKD2" evidence="8">
    <location>
        <begin position="135"/>
        <end position="356"/>
    </location>
</feature>
<dbReference type="PANTHER" id="PTHR10877">
    <property type="entry name" value="POLYCYSTIN FAMILY MEMBER"/>
    <property type="match status" value="1"/>
</dbReference>
<dbReference type="Pfam" id="PF20519">
    <property type="entry name" value="Polycystin_dom"/>
    <property type="match status" value="1"/>
</dbReference>
<dbReference type="GO" id="GO:0005509">
    <property type="term" value="F:calcium ion binding"/>
    <property type="evidence" value="ECO:0007669"/>
    <property type="project" value="InterPro"/>
</dbReference>
<organism evidence="10 11">
    <name type="scientific">Armadillidium nasatum</name>
    <dbReference type="NCBI Taxonomy" id="96803"/>
    <lineage>
        <taxon>Eukaryota</taxon>
        <taxon>Metazoa</taxon>
        <taxon>Ecdysozoa</taxon>
        <taxon>Arthropoda</taxon>
        <taxon>Crustacea</taxon>
        <taxon>Multicrustacea</taxon>
        <taxon>Malacostraca</taxon>
        <taxon>Eumalacostraca</taxon>
        <taxon>Peracarida</taxon>
        <taxon>Isopoda</taxon>
        <taxon>Oniscidea</taxon>
        <taxon>Crinocheta</taxon>
        <taxon>Armadillidiidae</taxon>
        <taxon>Armadillidium</taxon>
    </lineage>
</organism>
<feature type="transmembrane region" description="Helical" evidence="7">
    <location>
        <begin position="137"/>
        <end position="158"/>
    </location>
</feature>
<evidence type="ECO:0000256" key="4">
    <source>
        <dbReference type="ARBA" id="ARBA00022989"/>
    </source>
</evidence>
<evidence type="ECO:0000313" key="11">
    <source>
        <dbReference type="Proteomes" id="UP000326759"/>
    </source>
</evidence>
<evidence type="ECO:0000256" key="3">
    <source>
        <dbReference type="ARBA" id="ARBA00022692"/>
    </source>
</evidence>
<feature type="domain" description="Polycystin" evidence="9">
    <location>
        <begin position="50"/>
        <end position="131"/>
    </location>
</feature>
<reference evidence="10 11" key="1">
    <citation type="journal article" date="2019" name="PLoS Biol.">
        <title>Sex chromosomes control vertical transmission of feminizing Wolbachia symbionts in an isopod.</title>
        <authorList>
            <person name="Becking T."/>
            <person name="Chebbi M.A."/>
            <person name="Giraud I."/>
            <person name="Moumen B."/>
            <person name="Laverre T."/>
            <person name="Caubet Y."/>
            <person name="Peccoud J."/>
            <person name="Gilbert C."/>
            <person name="Cordaux R."/>
        </authorList>
    </citation>
    <scope>NUCLEOTIDE SEQUENCE [LARGE SCALE GENOMIC DNA]</scope>
    <source>
        <strain evidence="10">ANa2</strain>
        <tissue evidence="10">Whole body excluding digestive tract and cuticle</tissue>
    </source>
</reference>
<evidence type="ECO:0000256" key="2">
    <source>
        <dbReference type="ARBA" id="ARBA00007200"/>
    </source>
</evidence>
<dbReference type="Proteomes" id="UP000326759">
    <property type="component" value="Unassembled WGS sequence"/>
</dbReference>
<dbReference type="GO" id="GO:0050982">
    <property type="term" value="P:detection of mechanical stimulus"/>
    <property type="evidence" value="ECO:0007669"/>
    <property type="project" value="TreeGrafter"/>
</dbReference>
<evidence type="ECO:0000256" key="7">
    <source>
        <dbReference type="SAM" id="Phobius"/>
    </source>
</evidence>
<dbReference type="AlphaFoldDB" id="A0A5N5T449"/>
<comment type="caution">
    <text evidence="10">The sequence shown here is derived from an EMBL/GenBank/DDBJ whole genome shotgun (WGS) entry which is preliminary data.</text>
</comment>
<keyword evidence="3 7" id="KW-0812">Transmembrane</keyword>
<dbReference type="Pfam" id="PF08016">
    <property type="entry name" value="PKD_channel"/>
    <property type="match status" value="1"/>
</dbReference>